<keyword evidence="1" id="KW-1133">Transmembrane helix</keyword>
<evidence type="ECO:0000313" key="3">
    <source>
        <dbReference type="Proteomes" id="UP001250791"/>
    </source>
</evidence>
<evidence type="ECO:0000256" key="1">
    <source>
        <dbReference type="SAM" id="Phobius"/>
    </source>
</evidence>
<accession>A0ABU1STZ9</accession>
<dbReference type="EMBL" id="JAVDUP010000005">
    <property type="protein sequence ID" value="MDR6902447.1"/>
    <property type="molecule type" value="Genomic_DNA"/>
</dbReference>
<comment type="caution">
    <text evidence="2">The sequence shown here is derived from an EMBL/GenBank/DDBJ whole genome shotgun (WGS) entry which is preliminary data.</text>
</comment>
<proteinExistence type="predicted"/>
<evidence type="ECO:0000313" key="2">
    <source>
        <dbReference type="EMBL" id="MDR6902447.1"/>
    </source>
</evidence>
<feature type="transmembrane region" description="Helical" evidence="1">
    <location>
        <begin position="60"/>
        <end position="80"/>
    </location>
</feature>
<gene>
    <name evidence="2" type="ORF">J2W52_004080</name>
</gene>
<dbReference type="RefSeq" id="WP_310233272.1">
    <property type="nucleotide sequence ID" value="NZ_JAVDUP010000005.1"/>
</dbReference>
<protein>
    <submittedName>
        <fullName evidence="2">Uncharacterized protein</fullName>
    </submittedName>
</protein>
<dbReference type="Proteomes" id="UP001250791">
    <property type="component" value="Unassembled WGS sequence"/>
</dbReference>
<name>A0ABU1STZ9_9HYPH</name>
<reference evidence="2 3" key="1">
    <citation type="submission" date="2023-07" db="EMBL/GenBank/DDBJ databases">
        <title>Sorghum-associated microbial communities from plants grown in Nebraska, USA.</title>
        <authorList>
            <person name="Schachtman D."/>
        </authorList>
    </citation>
    <scope>NUCLEOTIDE SEQUENCE [LARGE SCALE GENOMIC DNA]</scope>
    <source>
        <strain evidence="2 3">3199</strain>
    </source>
</reference>
<organism evidence="2 3">
    <name type="scientific">Rhizobium miluonense</name>
    <dbReference type="NCBI Taxonomy" id="411945"/>
    <lineage>
        <taxon>Bacteria</taxon>
        <taxon>Pseudomonadati</taxon>
        <taxon>Pseudomonadota</taxon>
        <taxon>Alphaproteobacteria</taxon>
        <taxon>Hyphomicrobiales</taxon>
        <taxon>Rhizobiaceae</taxon>
        <taxon>Rhizobium/Agrobacterium group</taxon>
        <taxon>Rhizobium</taxon>
    </lineage>
</organism>
<keyword evidence="3" id="KW-1185">Reference proteome</keyword>
<sequence length="96" mass="9931">MFRLTESNEGAGVHLAAPNLPLTASRWLALAAAPSFALMTGLSAYGAAGDMICSAQGGSMLGGMVPMYLLMSLFHCGPWLRLLAREAGAHAGAKPR</sequence>
<keyword evidence="1" id="KW-0812">Transmembrane</keyword>
<keyword evidence="1" id="KW-0472">Membrane</keyword>
<feature type="transmembrane region" description="Helical" evidence="1">
    <location>
        <begin position="27"/>
        <end position="48"/>
    </location>
</feature>